<proteinExistence type="predicted"/>
<gene>
    <name evidence="2" type="ORF">F9L07_07720</name>
</gene>
<reference evidence="2 3" key="1">
    <citation type="submission" date="2019-09" db="EMBL/GenBank/DDBJ databases">
        <title>Pimelobacter sp. isolated from Paulinella.</title>
        <authorList>
            <person name="Jeong S.E."/>
        </authorList>
    </citation>
    <scope>NUCLEOTIDE SEQUENCE [LARGE SCALE GENOMIC DNA]</scope>
    <source>
        <strain evidence="2 3">Pch-N</strain>
    </source>
</reference>
<dbReference type="InterPro" id="IPR043777">
    <property type="entry name" value="DUF5719"/>
</dbReference>
<dbReference type="Proteomes" id="UP000449906">
    <property type="component" value="Unassembled WGS sequence"/>
</dbReference>
<feature type="transmembrane region" description="Helical" evidence="1">
    <location>
        <begin position="24"/>
        <end position="45"/>
    </location>
</feature>
<accession>A0A7J5E0C5</accession>
<dbReference type="EMBL" id="WBVM01000001">
    <property type="protein sequence ID" value="KAB2811735.1"/>
    <property type="molecule type" value="Genomic_DNA"/>
</dbReference>
<keyword evidence="1" id="KW-1133">Transmembrane helix</keyword>
<dbReference type="RefSeq" id="WP_151579173.1">
    <property type="nucleotide sequence ID" value="NZ_WBVM01000001.1"/>
</dbReference>
<evidence type="ECO:0000313" key="2">
    <source>
        <dbReference type="EMBL" id="KAB2811735.1"/>
    </source>
</evidence>
<comment type="caution">
    <text evidence="2">The sequence shown here is derived from an EMBL/GenBank/DDBJ whole genome shotgun (WGS) entry which is preliminary data.</text>
</comment>
<evidence type="ECO:0000256" key="1">
    <source>
        <dbReference type="SAM" id="Phobius"/>
    </source>
</evidence>
<keyword evidence="1" id="KW-0472">Membrane</keyword>
<protein>
    <recommendedName>
        <fullName evidence="4">Secreted protein</fullName>
    </recommendedName>
</protein>
<evidence type="ECO:0008006" key="4">
    <source>
        <dbReference type="Google" id="ProtNLM"/>
    </source>
</evidence>
<dbReference type="Pfam" id="PF18986">
    <property type="entry name" value="DUF5719"/>
    <property type="match status" value="1"/>
</dbReference>
<organism evidence="2 3">
    <name type="scientific">Nocardioides simplex</name>
    <name type="common">Arthrobacter simplex</name>
    <dbReference type="NCBI Taxonomy" id="2045"/>
    <lineage>
        <taxon>Bacteria</taxon>
        <taxon>Bacillati</taxon>
        <taxon>Actinomycetota</taxon>
        <taxon>Actinomycetes</taxon>
        <taxon>Propionibacteriales</taxon>
        <taxon>Nocardioidaceae</taxon>
        <taxon>Pimelobacter</taxon>
    </lineage>
</organism>
<evidence type="ECO:0000313" key="3">
    <source>
        <dbReference type="Proteomes" id="UP000449906"/>
    </source>
</evidence>
<sequence>MTDPTPAPAGRSGRRASVVRRRRVDILVALAIGLPTVVALGVGAIGGEDTPRLGGVRPPTSAALTSATEVCPSGLEPGATTVRVGRSPGVPGGDLDVLTGAGAGADATVTAASPVPVPADGTAVVPGSTGATVLTGKGAAAPGIVAGRGESLAVPECRAPAYDEWLVGLGASARYATTVELVNPDDGEAVVDIALSDASGPVEEPALRGIQVPAHGVKRIDLAATAPRRTLTAAHVTVIRGRVTATARTTRDPLGRGRVTTDFQPAQAAPDTENLILGVPAKPAGATLHVANPGQDEVRATVRLVTTESTFTPTEAEPISIAPGALATVDLGPMLSGKSGEGVVGVLVESPEPVVASVRLLQASDLVLLAPAIDVREPTAAIVPTGAKTLLVGGAQRAGVVHVTSYDAAGTSLRDDQLKVAPDRAASLALPPGAVRVSVEPRNTRVSGVFSMPVAGRQGGLATLRLRPAETHARIPAVAPE</sequence>
<dbReference type="AlphaFoldDB" id="A0A7J5E0C5"/>
<keyword evidence="1" id="KW-0812">Transmembrane</keyword>
<name>A0A7J5E0C5_NOCSI</name>